<evidence type="ECO:0000256" key="1">
    <source>
        <dbReference type="ARBA" id="ARBA00010990"/>
    </source>
</evidence>
<dbReference type="SUPFAM" id="SSF56214">
    <property type="entry name" value="4'-phosphopantetheinyl transferase"/>
    <property type="match status" value="2"/>
</dbReference>
<feature type="domain" description="4'-phosphopantetheinyl transferase N-terminal" evidence="4">
    <location>
        <begin position="27"/>
        <end position="105"/>
    </location>
</feature>
<evidence type="ECO:0000313" key="6">
    <source>
        <dbReference type="Proteomes" id="UP000094025"/>
    </source>
</evidence>
<dbReference type="GO" id="GO:0008897">
    <property type="term" value="F:holo-[acyl-carrier-protein] synthase activity"/>
    <property type="evidence" value="ECO:0007669"/>
    <property type="project" value="InterPro"/>
</dbReference>
<dbReference type="AlphaFoldDB" id="A0A178XME7"/>
<dbReference type="EMBL" id="LPUX01000064">
    <property type="protein sequence ID" value="OAP36421.1"/>
    <property type="molecule type" value="Genomic_DNA"/>
</dbReference>
<name>A0A178XME7_9HYPH</name>
<dbReference type="InterPro" id="IPR050559">
    <property type="entry name" value="P-Pant_transferase_sf"/>
</dbReference>
<dbReference type="Proteomes" id="UP000094025">
    <property type="component" value="Unassembled WGS sequence"/>
</dbReference>
<evidence type="ECO:0000259" key="4">
    <source>
        <dbReference type="Pfam" id="PF22624"/>
    </source>
</evidence>
<dbReference type="RefSeq" id="WP_064243647.1">
    <property type="nucleotide sequence ID" value="NZ_LPUX01000064.1"/>
</dbReference>
<gene>
    <name evidence="5" type="ORF">AU381_18080</name>
</gene>
<dbReference type="PANTHER" id="PTHR12215">
    <property type="entry name" value="PHOSPHOPANTETHEINE TRANSFERASE"/>
    <property type="match status" value="1"/>
</dbReference>
<dbReference type="GO" id="GO:0019878">
    <property type="term" value="P:lysine biosynthetic process via aminoadipic acid"/>
    <property type="evidence" value="ECO:0007669"/>
    <property type="project" value="TreeGrafter"/>
</dbReference>
<dbReference type="PANTHER" id="PTHR12215:SF10">
    <property type="entry name" value="L-AMINOADIPATE-SEMIALDEHYDE DEHYDROGENASE-PHOSPHOPANTETHEINYL TRANSFERASE"/>
    <property type="match status" value="1"/>
</dbReference>
<comment type="caution">
    <text evidence="5">The sequence shown here is derived from an EMBL/GenBank/DDBJ whole genome shotgun (WGS) entry which is preliminary data.</text>
</comment>
<dbReference type="Pfam" id="PF22624">
    <property type="entry name" value="AASDHPPT_N"/>
    <property type="match status" value="1"/>
</dbReference>
<sequence>MPGSQATDTEAVEIHWLYLGAESRRMEDGLSQAEKDRAARLRRPKDRLRYVAARRLCRAVLGARVGRAPDALQIGLTETGKPWLPDHPGVSFSLSHSGDAVVLAISEAGPIGVDVEQIGAAELQVDPDLLSLVLSADERSWFEALPAPERAEAFLGSWVKKEAVLKCLGTGLLERPDEVPVAPPFSTRETISLPAGRLSLHSGTMPWNERCFLWAVAARHAPSRIAWRYHETLPGLPSH</sequence>
<proteinExistence type="inferred from homology"/>
<dbReference type="STRING" id="1472378.AU381_18080"/>
<accession>A0A178XME7</accession>
<dbReference type="Pfam" id="PF01648">
    <property type="entry name" value="ACPS"/>
    <property type="match status" value="1"/>
</dbReference>
<evidence type="ECO:0000259" key="3">
    <source>
        <dbReference type="Pfam" id="PF01648"/>
    </source>
</evidence>
<reference evidence="5 6" key="1">
    <citation type="journal article" date="2016" name="Int. J. Syst. Evol. Microbiol.">
        <title>Ensifer glycinis sp. nov., an novel rhizobial species associated with Glycine spp.</title>
        <authorList>
            <person name="Yan H."/>
            <person name="Yan J."/>
            <person name="Sui X.H."/>
            <person name="Wang E.T."/>
            <person name="Chen W.X."/>
            <person name="Zhang X.X."/>
            <person name="Chen W.F."/>
        </authorList>
    </citation>
    <scope>NUCLEOTIDE SEQUENCE [LARGE SCALE GENOMIC DNA]</scope>
    <source>
        <strain evidence="5 6">CCBAU 23380</strain>
    </source>
</reference>
<keyword evidence="6" id="KW-1185">Reference proteome</keyword>
<organism evidence="5 6">
    <name type="scientific">Sinorhizobium glycinis</name>
    <dbReference type="NCBI Taxonomy" id="1472378"/>
    <lineage>
        <taxon>Bacteria</taxon>
        <taxon>Pseudomonadati</taxon>
        <taxon>Pseudomonadota</taxon>
        <taxon>Alphaproteobacteria</taxon>
        <taxon>Hyphomicrobiales</taxon>
        <taxon>Rhizobiaceae</taxon>
        <taxon>Sinorhizobium/Ensifer group</taxon>
        <taxon>Sinorhizobium</taxon>
    </lineage>
</organism>
<dbReference type="InterPro" id="IPR055066">
    <property type="entry name" value="AASDHPPT_N"/>
</dbReference>
<evidence type="ECO:0000313" key="5">
    <source>
        <dbReference type="EMBL" id="OAP36421.1"/>
    </source>
</evidence>
<feature type="domain" description="4'-phosphopantetheinyl transferase" evidence="3">
    <location>
        <begin position="110"/>
        <end position="193"/>
    </location>
</feature>
<protein>
    <submittedName>
        <fullName evidence="5">Uncharacterized protein</fullName>
    </submittedName>
</protein>
<evidence type="ECO:0000256" key="2">
    <source>
        <dbReference type="ARBA" id="ARBA00022679"/>
    </source>
</evidence>
<dbReference type="GO" id="GO:0005829">
    <property type="term" value="C:cytosol"/>
    <property type="evidence" value="ECO:0007669"/>
    <property type="project" value="TreeGrafter"/>
</dbReference>
<dbReference type="GO" id="GO:0000287">
    <property type="term" value="F:magnesium ion binding"/>
    <property type="evidence" value="ECO:0007669"/>
    <property type="project" value="InterPro"/>
</dbReference>
<keyword evidence="2" id="KW-0808">Transferase</keyword>
<comment type="similarity">
    <text evidence="1">Belongs to the P-Pant transferase superfamily. Gsp/Sfp/HetI/AcpT family.</text>
</comment>
<dbReference type="InterPro" id="IPR037143">
    <property type="entry name" value="4-PPantetheinyl_Trfase_dom_sf"/>
</dbReference>
<dbReference type="Gene3D" id="3.90.470.20">
    <property type="entry name" value="4'-phosphopantetheinyl transferase domain"/>
    <property type="match status" value="2"/>
</dbReference>
<dbReference type="InterPro" id="IPR008278">
    <property type="entry name" value="4-PPantetheinyl_Trfase_dom"/>
</dbReference>